<evidence type="ECO:0000313" key="11">
    <source>
        <dbReference type="EMBL" id="OLL21743.1"/>
    </source>
</evidence>
<dbReference type="Proteomes" id="UP000186594">
    <property type="component" value="Unassembled WGS sequence"/>
</dbReference>
<dbReference type="SUPFAM" id="SSF64268">
    <property type="entry name" value="PX domain"/>
    <property type="match status" value="1"/>
</dbReference>
<dbReference type="Gene3D" id="3.30.1520.10">
    <property type="entry name" value="Phox-like domain"/>
    <property type="match status" value="1"/>
</dbReference>
<reference evidence="11 12" key="1">
    <citation type="submission" date="2016-04" db="EMBL/GenBank/DDBJ databases">
        <title>Evolutionary innovation and constraint leading to complex multicellularity in the Ascomycota.</title>
        <authorList>
            <person name="Cisse O."/>
            <person name="Nguyen A."/>
            <person name="Hewitt D.A."/>
            <person name="Jedd G."/>
            <person name="Stajich J.E."/>
        </authorList>
    </citation>
    <scope>NUCLEOTIDE SEQUENCE [LARGE SCALE GENOMIC DNA]</scope>
    <source>
        <strain evidence="11 12">DAH-3</strain>
    </source>
</reference>
<feature type="domain" description="PLD phosphodiesterase" evidence="9">
    <location>
        <begin position="673"/>
        <end position="700"/>
    </location>
</feature>
<dbReference type="GO" id="GO:0035556">
    <property type="term" value="P:intracellular signal transduction"/>
    <property type="evidence" value="ECO:0007669"/>
    <property type="project" value="InterPro"/>
</dbReference>
<dbReference type="GO" id="GO:0006654">
    <property type="term" value="P:phosphatidic acid biosynthetic process"/>
    <property type="evidence" value="ECO:0007669"/>
    <property type="project" value="InterPro"/>
</dbReference>
<dbReference type="PROSITE" id="PS50195">
    <property type="entry name" value="PX"/>
    <property type="match status" value="1"/>
</dbReference>
<dbReference type="PIRSF" id="PIRSF009376">
    <property type="entry name" value="Phospholipase_D_euk"/>
    <property type="match status" value="1"/>
</dbReference>
<evidence type="ECO:0000256" key="5">
    <source>
        <dbReference type="ARBA" id="ARBA00022963"/>
    </source>
</evidence>
<feature type="region of interest" description="Disordered" evidence="8">
    <location>
        <begin position="159"/>
        <end position="189"/>
    </location>
</feature>
<feature type="compositionally biased region" description="Polar residues" evidence="8">
    <location>
        <begin position="159"/>
        <end position="183"/>
    </location>
</feature>
<feature type="compositionally biased region" description="Basic and acidic residues" evidence="8">
    <location>
        <begin position="1407"/>
        <end position="1421"/>
    </location>
</feature>
<dbReference type="InterPro" id="IPR001736">
    <property type="entry name" value="PLipase_D/transphosphatidylase"/>
</dbReference>
<comment type="caution">
    <text evidence="11">The sequence shown here is derived from an EMBL/GenBank/DDBJ whole genome shotgun (WGS) entry which is preliminary data.</text>
</comment>
<name>A0A1U7LGM0_NEOID</name>
<comment type="catalytic activity">
    <reaction evidence="1 7">
        <text>a 1,2-diacyl-sn-glycero-3-phosphocholine + H2O = a 1,2-diacyl-sn-glycero-3-phosphate + choline + H(+)</text>
        <dbReference type="Rhea" id="RHEA:14445"/>
        <dbReference type="ChEBI" id="CHEBI:15354"/>
        <dbReference type="ChEBI" id="CHEBI:15377"/>
        <dbReference type="ChEBI" id="CHEBI:15378"/>
        <dbReference type="ChEBI" id="CHEBI:57643"/>
        <dbReference type="ChEBI" id="CHEBI:58608"/>
        <dbReference type="EC" id="3.1.4.4"/>
    </reaction>
</comment>
<dbReference type="InterPro" id="IPR036871">
    <property type="entry name" value="PX_dom_sf"/>
</dbReference>
<feature type="region of interest" description="Disordered" evidence="8">
    <location>
        <begin position="1123"/>
        <end position="1146"/>
    </location>
</feature>
<feature type="region of interest" description="Disordered" evidence="8">
    <location>
        <begin position="1200"/>
        <end position="1275"/>
    </location>
</feature>
<dbReference type="OMA" id="QMLQWIA"/>
<dbReference type="STRING" id="1198029.A0A1U7LGM0"/>
<evidence type="ECO:0000256" key="8">
    <source>
        <dbReference type="SAM" id="MobiDB-lite"/>
    </source>
</evidence>
<keyword evidence="5 7" id="KW-0442">Lipid degradation</keyword>
<dbReference type="CDD" id="cd06093">
    <property type="entry name" value="PX_domain"/>
    <property type="match status" value="1"/>
</dbReference>
<dbReference type="SMART" id="SM00155">
    <property type="entry name" value="PLDc"/>
    <property type="match status" value="2"/>
</dbReference>
<evidence type="ECO:0000259" key="9">
    <source>
        <dbReference type="PROSITE" id="PS50035"/>
    </source>
</evidence>
<feature type="region of interest" description="Disordered" evidence="8">
    <location>
        <begin position="1407"/>
        <end position="1436"/>
    </location>
</feature>
<dbReference type="InterPro" id="IPR001683">
    <property type="entry name" value="PX_dom"/>
</dbReference>
<evidence type="ECO:0000256" key="3">
    <source>
        <dbReference type="ARBA" id="ARBA00022737"/>
    </source>
</evidence>
<sequence length="1502" mass="171339">MGSNGSPLLKDMHLKPQNDELKPMGLHPQAFVDALRHTLADMPDFMGFGSNRSLSTSCHNLHPPPRIAEATPSNPGFPHNNAPWRFPMRYLNHLGLSLEKEASSPFEMSRNATFPASVNDPVSPSSSNAPNSHSPLEGSKRQSLWRLYAERRATLPNLTNVNESLPAQHSTSRPWVPTMLSSNEPRRSVRERWQQLGDKIKVKNRKKKEERKQHERSANLIAQLSAVTPAINILASSFQRDQHHRKKMPVLMDQISVKILASDAEGGNRSQVLVKVEVEYAGLIKWVVHREFRDFLKLHTRYRLAELQAGHIRGGKTLPKFPRAALPLRGKRPDDNDRIPSKDLSRTLGSGLAAGIGALAGAVGGAGILMKSEPFAIMQRKRLEEYLQSLIRLLMFRGESNRLCRFLELSAMGIRLASEGSYHGKEGHLIIVGGKGTNVRIGCSPSAFAERHKPKWFLVRHSYVICLNSAEGMDIYDVFMVDLDFKIESKSLLDTLSPRQSKLHHTHPQHHIFKLSNSERNLKLIAKNERQMSQFVHSIKSMSENNEWAVNHRFDSFAPVRHNVACHWLVDGRDYFWNVSRAIYRARDSIYIHDWWLSPELHLRRPAAHSYRWRLDRLLQKKAEEGVKIFVIVYHNVGQTVPIDSQYTKNTLINLHPNIFVQRSPSHLRQQTFFWAHHDKICIIDYDIAFCGGLDLCYGRWDTSEHVLADNRPLGFGDGHEDQIPSDPQIWPGKDYSNPRILDFHTLDKPFEELYDRSEVPRMPWHDVSMLVVGQPARDLTRHFIQRWNYFIRQKKPNRPTPFLLPPPDFHSAELENLGLTGTCEVQILRSASAWSLGTTSRTEHSIMNAYCACIRKSEHFVYIENQFFVTSTVCDGTKIENHIGDALFERIVRAHEEQDNWKAVILVPLMPGFQNTVDSQDGGSIRLIMHAQYRSICRSEHSLWGRLHKHDIKPKDYIRFYGLRGWGEIGDHGQVVTEMTMIVDDRVAIIGSANINERSMRGNRDSEAAIIIRDRDMMESTMGGDPYAVGRFPHTLRMRLQREHLGINVDHLEQQERMMDGLDKSPPWRNHDGWDPEKQNDIGGPDKIDTVKYEKPQAAPVLIRMGPLTSPSFNHDVDWVQEKNKDNRQGTISSSSEDEAEEPNIRLKLKGVGEKLRQAATIKDGKIGRTKVTTTTNQIPGVTSDYCGKQPQPEVCKEELEQAKRDPEKHFSHQLSNGSSKREYSSSSIPDSAHPPSNPPSAANTPPLSDSTPKQGIARIHPGNGNTSIPSQEELGKPLISTVTGRIIPHIDPQGFKDPLVDEFFHDVWHATAKNNTKIFRNVFRPMPDNLVQTWREYKAWVIYGEKLARSQGFKHRKMTEQEKQHGYSCPPAAQKFQKPKAVGHGKLDETLDECAEKGGYEFSEHSKEANYHEKEKVESNETLGPVEPSSCNDTHRKRRTTFKKLNFSVDQVPEEEVIHQALGEVRGHLVEWPTEWLLKEDETGNWLYSMDKIVPFEIYD</sequence>
<dbReference type="OrthoDB" id="14911at2759"/>
<feature type="domain" description="PLD phosphodiesterase" evidence="9">
    <location>
        <begin position="982"/>
        <end position="1000"/>
    </location>
</feature>
<dbReference type="PROSITE" id="PS50035">
    <property type="entry name" value="PLD"/>
    <property type="match status" value="2"/>
</dbReference>
<dbReference type="GO" id="GO:0004630">
    <property type="term" value="F:phospholipase D activity"/>
    <property type="evidence" value="ECO:0007669"/>
    <property type="project" value="UniProtKB-UniRule"/>
</dbReference>
<evidence type="ECO:0000256" key="6">
    <source>
        <dbReference type="ARBA" id="ARBA00023098"/>
    </source>
</evidence>
<feature type="domain" description="PX" evidence="10">
    <location>
        <begin position="252"/>
        <end position="414"/>
    </location>
</feature>
<dbReference type="InterPro" id="IPR015679">
    <property type="entry name" value="PLipase_D_fam"/>
</dbReference>
<organism evidence="11 12">
    <name type="scientific">Neolecta irregularis (strain DAH-3)</name>
    <dbReference type="NCBI Taxonomy" id="1198029"/>
    <lineage>
        <taxon>Eukaryota</taxon>
        <taxon>Fungi</taxon>
        <taxon>Dikarya</taxon>
        <taxon>Ascomycota</taxon>
        <taxon>Taphrinomycotina</taxon>
        <taxon>Neolectales</taxon>
        <taxon>Neolectaceae</taxon>
        <taxon>Neolecta</taxon>
    </lineage>
</organism>
<protein>
    <recommendedName>
        <fullName evidence="7">Phospholipase</fullName>
        <ecNumber evidence="7">3.1.4.4</ecNumber>
    </recommendedName>
</protein>
<feature type="compositionally biased region" description="Low complexity" evidence="8">
    <location>
        <begin position="115"/>
        <end position="135"/>
    </location>
</feature>
<keyword evidence="3" id="KW-0677">Repeat</keyword>
<dbReference type="InterPro" id="IPR016555">
    <property type="entry name" value="PLipase_D_euk"/>
</dbReference>
<keyword evidence="4 7" id="KW-0378">Hydrolase</keyword>
<proteinExistence type="inferred from homology"/>
<evidence type="ECO:0000313" key="12">
    <source>
        <dbReference type="Proteomes" id="UP000186594"/>
    </source>
</evidence>
<feature type="region of interest" description="Disordered" evidence="8">
    <location>
        <begin position="115"/>
        <end position="140"/>
    </location>
</feature>
<evidence type="ECO:0000259" key="10">
    <source>
        <dbReference type="PROSITE" id="PS50195"/>
    </source>
</evidence>
<dbReference type="CDD" id="cd01254">
    <property type="entry name" value="PH_PLD"/>
    <property type="match status" value="1"/>
</dbReference>
<dbReference type="EC" id="3.1.4.4" evidence="7"/>
<dbReference type="PANTHER" id="PTHR18896:SF76">
    <property type="entry name" value="PHOSPHOLIPASE"/>
    <property type="match status" value="1"/>
</dbReference>
<dbReference type="SUPFAM" id="SSF56024">
    <property type="entry name" value="Phospholipase D/nuclease"/>
    <property type="match status" value="2"/>
</dbReference>
<dbReference type="GO" id="GO:0035091">
    <property type="term" value="F:phosphatidylinositol binding"/>
    <property type="evidence" value="ECO:0007669"/>
    <property type="project" value="InterPro"/>
</dbReference>
<gene>
    <name evidence="11" type="ORF">NEOLI_003029</name>
</gene>
<evidence type="ECO:0000256" key="2">
    <source>
        <dbReference type="ARBA" id="ARBA00008664"/>
    </source>
</evidence>
<dbReference type="PANTHER" id="PTHR18896">
    <property type="entry name" value="PHOSPHOLIPASE D"/>
    <property type="match status" value="1"/>
</dbReference>
<dbReference type="CDD" id="cd09138">
    <property type="entry name" value="PLDc_vPLD1_2_yPLD_like_1"/>
    <property type="match status" value="1"/>
</dbReference>
<keyword evidence="12" id="KW-1185">Reference proteome</keyword>
<feature type="compositionally biased region" description="Polar residues" evidence="8">
    <location>
        <begin position="1214"/>
        <end position="1230"/>
    </location>
</feature>
<dbReference type="GO" id="GO:0009395">
    <property type="term" value="P:phospholipid catabolic process"/>
    <property type="evidence" value="ECO:0007669"/>
    <property type="project" value="TreeGrafter"/>
</dbReference>
<keyword evidence="6" id="KW-0443">Lipid metabolism</keyword>
<dbReference type="EMBL" id="LXFE01004355">
    <property type="protein sequence ID" value="OLL21743.1"/>
    <property type="molecule type" value="Genomic_DNA"/>
</dbReference>
<dbReference type="CDD" id="cd09141">
    <property type="entry name" value="PLDc_vPLD1_2_yPLD_like_2"/>
    <property type="match status" value="1"/>
</dbReference>
<evidence type="ECO:0000256" key="1">
    <source>
        <dbReference type="ARBA" id="ARBA00000798"/>
    </source>
</evidence>
<feature type="compositionally biased region" description="Basic and acidic residues" evidence="8">
    <location>
        <begin position="1200"/>
        <end position="1212"/>
    </location>
</feature>
<dbReference type="SMART" id="SM00312">
    <property type="entry name" value="PX"/>
    <property type="match status" value="1"/>
</dbReference>
<evidence type="ECO:0000256" key="4">
    <source>
        <dbReference type="ARBA" id="ARBA00022801"/>
    </source>
</evidence>
<dbReference type="Gene3D" id="3.30.870.10">
    <property type="entry name" value="Endonuclease Chain A"/>
    <property type="match status" value="2"/>
</dbReference>
<dbReference type="FunFam" id="3.30.870.10:FF:000011">
    <property type="entry name" value="Phospholipase"/>
    <property type="match status" value="1"/>
</dbReference>
<feature type="compositionally biased region" description="Low complexity" evidence="8">
    <location>
        <begin position="1231"/>
        <end position="1248"/>
    </location>
</feature>
<accession>A0A1U7LGM0</accession>
<comment type="similarity">
    <text evidence="2 7">Belongs to the phospholipase D family.</text>
</comment>
<evidence type="ECO:0000256" key="7">
    <source>
        <dbReference type="PIRNR" id="PIRNR009376"/>
    </source>
</evidence>